<proteinExistence type="predicted"/>
<dbReference type="EMBL" id="BQKI01000098">
    <property type="protein sequence ID" value="GJN39913.1"/>
    <property type="molecule type" value="Genomic_DNA"/>
</dbReference>
<dbReference type="InterPro" id="IPR016181">
    <property type="entry name" value="Acyl_CoA_acyltransferase"/>
</dbReference>
<evidence type="ECO:0000259" key="1">
    <source>
        <dbReference type="Pfam" id="PF23209"/>
    </source>
</evidence>
<reference evidence="2" key="2">
    <citation type="submission" date="2021-12" db="EMBL/GenBank/DDBJ databases">
        <title>Resequencing data analysis of finger millet.</title>
        <authorList>
            <person name="Hatakeyama M."/>
            <person name="Aluri S."/>
            <person name="Balachadran M.T."/>
            <person name="Sivarajan S.R."/>
            <person name="Poveda L."/>
            <person name="Shimizu-Inatsugi R."/>
            <person name="Schlapbach R."/>
            <person name="Sreeman S.M."/>
            <person name="Shimizu K.K."/>
        </authorList>
    </citation>
    <scope>NUCLEOTIDE SEQUENCE</scope>
</reference>
<dbReference type="SUPFAM" id="SSF55729">
    <property type="entry name" value="Acyl-CoA N-acyltransferases (Nat)"/>
    <property type="match status" value="1"/>
</dbReference>
<dbReference type="Pfam" id="PF23209">
    <property type="entry name" value="IDM1_C"/>
    <property type="match status" value="1"/>
</dbReference>
<feature type="domain" description="Increased DNA methylation 1 C-terminal" evidence="1">
    <location>
        <begin position="12"/>
        <end position="105"/>
    </location>
</feature>
<evidence type="ECO:0000313" key="3">
    <source>
        <dbReference type="Proteomes" id="UP001054889"/>
    </source>
</evidence>
<dbReference type="AlphaFoldDB" id="A0AAV5FW38"/>
<dbReference type="PANTHER" id="PTHR46309">
    <property type="entry name" value="PHD FINGER PROTEIN 12"/>
    <property type="match status" value="1"/>
</dbReference>
<name>A0AAV5FW38_ELECO</name>
<dbReference type="PANTHER" id="PTHR46309:SF7">
    <property type="entry name" value="OS04G0433900 PROTEIN"/>
    <property type="match status" value="1"/>
</dbReference>
<dbReference type="Gene3D" id="3.40.630.30">
    <property type="match status" value="1"/>
</dbReference>
<dbReference type="GO" id="GO:0003714">
    <property type="term" value="F:transcription corepressor activity"/>
    <property type="evidence" value="ECO:0007669"/>
    <property type="project" value="InterPro"/>
</dbReference>
<protein>
    <recommendedName>
        <fullName evidence="1">Increased DNA methylation 1 C-terminal domain-containing protein</fullName>
    </recommendedName>
</protein>
<dbReference type="Proteomes" id="UP001054889">
    <property type="component" value="Unassembled WGS sequence"/>
</dbReference>
<gene>
    <name evidence="2" type="primary">gb29066</name>
    <name evidence="2" type="ORF">PR202_gb29066</name>
</gene>
<dbReference type="GO" id="GO:0006357">
    <property type="term" value="P:regulation of transcription by RNA polymerase II"/>
    <property type="evidence" value="ECO:0007669"/>
    <property type="project" value="TreeGrafter"/>
</dbReference>
<dbReference type="InterPro" id="IPR042163">
    <property type="entry name" value="PHF12"/>
</dbReference>
<accession>A0AAV5FW38</accession>
<comment type="caution">
    <text evidence="2">The sequence shown here is derived from an EMBL/GenBank/DDBJ whole genome shotgun (WGS) entry which is preliminary data.</text>
</comment>
<dbReference type="InterPro" id="IPR056511">
    <property type="entry name" value="IDM1_C"/>
</dbReference>
<dbReference type="GO" id="GO:0005634">
    <property type="term" value="C:nucleus"/>
    <property type="evidence" value="ECO:0007669"/>
    <property type="project" value="TreeGrafter"/>
</dbReference>
<sequence length="113" mass="12677">MRGDRGSNPGPVGYRRVHGTKAAELPFIATCRQHRRQGMCRRLTNIIEEILQSFHVKILVLSAIPELVSTWVSGFGFKPVEEDERKQLDTINLMLFPGTSLLTKNLENGNGTN</sequence>
<evidence type="ECO:0000313" key="2">
    <source>
        <dbReference type="EMBL" id="GJN39913.1"/>
    </source>
</evidence>
<organism evidence="2 3">
    <name type="scientific">Eleusine coracana subsp. coracana</name>
    <dbReference type="NCBI Taxonomy" id="191504"/>
    <lineage>
        <taxon>Eukaryota</taxon>
        <taxon>Viridiplantae</taxon>
        <taxon>Streptophyta</taxon>
        <taxon>Embryophyta</taxon>
        <taxon>Tracheophyta</taxon>
        <taxon>Spermatophyta</taxon>
        <taxon>Magnoliopsida</taxon>
        <taxon>Liliopsida</taxon>
        <taxon>Poales</taxon>
        <taxon>Poaceae</taxon>
        <taxon>PACMAD clade</taxon>
        <taxon>Chloridoideae</taxon>
        <taxon>Cynodonteae</taxon>
        <taxon>Eleusininae</taxon>
        <taxon>Eleusine</taxon>
    </lineage>
</organism>
<reference evidence="2" key="1">
    <citation type="journal article" date="2018" name="DNA Res.">
        <title>Multiple hybrid de novo genome assembly of finger millet, an orphan allotetraploid crop.</title>
        <authorList>
            <person name="Hatakeyama M."/>
            <person name="Aluri S."/>
            <person name="Balachadran M.T."/>
            <person name="Sivarajan S.R."/>
            <person name="Patrignani A."/>
            <person name="Gruter S."/>
            <person name="Poveda L."/>
            <person name="Shimizu-Inatsugi R."/>
            <person name="Baeten J."/>
            <person name="Francoijs K.J."/>
            <person name="Nataraja K.N."/>
            <person name="Reddy Y.A.N."/>
            <person name="Phadnis S."/>
            <person name="Ravikumar R.L."/>
            <person name="Schlapbach R."/>
            <person name="Sreeman S.M."/>
            <person name="Shimizu K.K."/>
        </authorList>
    </citation>
    <scope>NUCLEOTIDE SEQUENCE</scope>
</reference>
<keyword evidence="3" id="KW-1185">Reference proteome</keyword>